<dbReference type="Gene3D" id="3.40.50.150">
    <property type="entry name" value="Vaccinia Virus protein VP39"/>
    <property type="match status" value="1"/>
</dbReference>
<gene>
    <name evidence="1" type="ORF">GFSPODELE1_LOCUS9676</name>
</gene>
<dbReference type="CDD" id="cd02440">
    <property type="entry name" value="AdoMet_MTases"/>
    <property type="match status" value="1"/>
</dbReference>
<protein>
    <submittedName>
        <fullName evidence="1">Uncharacterized protein</fullName>
    </submittedName>
</protein>
<dbReference type="PANTHER" id="PTHR14614">
    <property type="entry name" value="HEPATOCELLULAR CARCINOMA-ASSOCIATED ANTIGEN"/>
    <property type="match status" value="1"/>
</dbReference>
<organism evidence="1 2">
    <name type="scientific">Somion occarium</name>
    <dbReference type="NCBI Taxonomy" id="3059160"/>
    <lineage>
        <taxon>Eukaryota</taxon>
        <taxon>Fungi</taxon>
        <taxon>Dikarya</taxon>
        <taxon>Basidiomycota</taxon>
        <taxon>Agaricomycotina</taxon>
        <taxon>Agaricomycetes</taxon>
        <taxon>Polyporales</taxon>
        <taxon>Cerrenaceae</taxon>
        <taxon>Somion</taxon>
    </lineage>
</organism>
<dbReference type="InterPro" id="IPR029063">
    <property type="entry name" value="SAM-dependent_MTases_sf"/>
</dbReference>
<sequence>MSTPLDPEDILSESLETLYDYAPITLSSSGSSYTYTPSPNSVYAQTARGRLMKITLKTPETEPENWSLHASSIWISSVYLADHLDELHIDKEIAHARDREELPLRVLELGAGAGLPSILIAKRFQDDVFVVASDYPDDPLIETLSDNIVKNKVMSYCRPVPYKWGANPDDILNVIRHCPRFEEYERATADDGFDIVIAADTLWNPDLHPLLLQTLQWMLRKTVLARIYLIAGLHTGRYPLQLFMNALPAYGFEIDEIDERETLGSKRREWSVERGEGENERERRKWVLWICVKWKAE</sequence>
<evidence type="ECO:0000313" key="1">
    <source>
        <dbReference type="EMBL" id="CAL1714241.1"/>
    </source>
</evidence>
<keyword evidence="2" id="KW-1185">Reference proteome</keyword>
<accession>A0ABP1E2F8</accession>
<reference evidence="2" key="1">
    <citation type="submission" date="2024-04" db="EMBL/GenBank/DDBJ databases">
        <authorList>
            <person name="Shaw F."/>
            <person name="Minotto A."/>
        </authorList>
    </citation>
    <scope>NUCLEOTIDE SEQUENCE [LARGE SCALE GENOMIC DNA]</scope>
</reference>
<dbReference type="EMBL" id="OZ037951">
    <property type="protein sequence ID" value="CAL1714241.1"/>
    <property type="molecule type" value="Genomic_DNA"/>
</dbReference>
<dbReference type="SUPFAM" id="SSF53335">
    <property type="entry name" value="S-adenosyl-L-methionine-dependent methyltransferases"/>
    <property type="match status" value="1"/>
</dbReference>
<dbReference type="Pfam" id="PF10294">
    <property type="entry name" value="Methyltransf_16"/>
    <property type="match status" value="1"/>
</dbReference>
<dbReference type="Proteomes" id="UP001497453">
    <property type="component" value="Chromosome 8"/>
</dbReference>
<proteinExistence type="predicted"/>
<name>A0ABP1E2F8_9APHY</name>
<evidence type="ECO:0000313" key="2">
    <source>
        <dbReference type="Proteomes" id="UP001497453"/>
    </source>
</evidence>
<dbReference type="InterPro" id="IPR019410">
    <property type="entry name" value="Methyltransf_16"/>
</dbReference>